<dbReference type="PANTHER" id="PTHR48081">
    <property type="entry name" value="AB HYDROLASE SUPERFAMILY PROTEIN C4A8.06C"/>
    <property type="match status" value="1"/>
</dbReference>
<dbReference type="InterPro" id="IPR013094">
    <property type="entry name" value="AB_hydrolase_3"/>
</dbReference>
<dbReference type="EMBL" id="WEZT01000012">
    <property type="protein sequence ID" value="MYV05602.1"/>
    <property type="molecule type" value="Genomic_DNA"/>
</dbReference>
<reference evidence="3 4" key="1">
    <citation type="journal article" date="2019" name="Appl. Environ. Microbiol.">
        <title>Genetic determinants of hydroxycinnamic acid metabolism in heterofermentative lactobacilli.</title>
        <authorList>
            <person name="Gaur G."/>
            <person name="Oh J.H."/>
            <person name="Filannino P."/>
            <person name="Gobbetti M."/>
            <person name="van Pijkeren J.P."/>
            <person name="Ganzle M.G."/>
        </authorList>
    </citation>
    <scope>NUCLEOTIDE SEQUENCE [LARGE SCALE GENOMIC DNA]</scope>
    <source>
        <strain evidence="3 4">FUA3583</strain>
    </source>
</reference>
<dbReference type="InterPro" id="IPR029058">
    <property type="entry name" value="AB_hydrolase_fold"/>
</dbReference>
<keyword evidence="1 3" id="KW-0378">Hydrolase</keyword>
<dbReference type="PANTHER" id="PTHR48081:SF8">
    <property type="entry name" value="ALPHA_BETA HYDROLASE FOLD-3 DOMAIN-CONTAINING PROTEIN-RELATED"/>
    <property type="match status" value="1"/>
</dbReference>
<name>A0A7C9IYC0_9LACO</name>
<evidence type="ECO:0000259" key="2">
    <source>
        <dbReference type="Pfam" id="PF07859"/>
    </source>
</evidence>
<proteinExistence type="predicted"/>
<accession>A0A7C9IYC0</accession>
<dbReference type="Pfam" id="PF07859">
    <property type="entry name" value="Abhydrolase_3"/>
    <property type="match status" value="1"/>
</dbReference>
<sequence length="341" mass="38889">MAMTRWRLHVMKMKHILATAGLVGAAAVTVQAKYVEKRSVSSKVLENLLRLQPKRMFSPYKHMENLVTYDYYLHKNEQPWSMDARLSRQYDVQVPTSYDNTYELHGKYGDQRYTVIYLHGGCFWNQPLGMQVRLARKLADTISATVLMPIYPLAPAHDFKDVLDMLEKVYRQVLETTAPDKIILLGNSAGGGLALTLAEYLKTVDLPQPKDIIALSPVLDVGLTNEEIGHYEAADPILDRYSLQVMMGHYYARNTDTTDWRVSPLYGDISNLGHIALFVGTREILYPDAVKFRDKAKAAGIHLNFFEYPYMVHDFFGLPIPETEQAFDQIIRIIEKPVEVG</sequence>
<evidence type="ECO:0000256" key="1">
    <source>
        <dbReference type="ARBA" id="ARBA00022801"/>
    </source>
</evidence>
<dbReference type="Proteomes" id="UP000480570">
    <property type="component" value="Unassembled WGS sequence"/>
</dbReference>
<evidence type="ECO:0000313" key="4">
    <source>
        <dbReference type="Proteomes" id="UP000480570"/>
    </source>
</evidence>
<dbReference type="InterPro" id="IPR050300">
    <property type="entry name" value="GDXG_lipolytic_enzyme"/>
</dbReference>
<gene>
    <name evidence="3" type="ORF">GB992_07050</name>
</gene>
<dbReference type="AlphaFoldDB" id="A0A7C9IYC0"/>
<feature type="domain" description="Alpha/beta hydrolase fold-3" evidence="2">
    <location>
        <begin position="115"/>
        <end position="316"/>
    </location>
</feature>
<protein>
    <submittedName>
        <fullName evidence="3">Alpha/beta fold hydrolase</fullName>
    </submittedName>
</protein>
<comment type="caution">
    <text evidence="3">The sequence shown here is derived from an EMBL/GenBank/DDBJ whole genome shotgun (WGS) entry which is preliminary data.</text>
</comment>
<evidence type="ECO:0000313" key="3">
    <source>
        <dbReference type="EMBL" id="MYV05602.1"/>
    </source>
</evidence>
<organism evidence="3 4">
    <name type="scientific">Furfurilactobacillus rossiae</name>
    <dbReference type="NCBI Taxonomy" id="231049"/>
    <lineage>
        <taxon>Bacteria</taxon>
        <taxon>Bacillati</taxon>
        <taxon>Bacillota</taxon>
        <taxon>Bacilli</taxon>
        <taxon>Lactobacillales</taxon>
        <taxon>Lactobacillaceae</taxon>
        <taxon>Furfurilactobacillus</taxon>
    </lineage>
</organism>
<dbReference type="SUPFAM" id="SSF53474">
    <property type="entry name" value="alpha/beta-Hydrolases"/>
    <property type="match status" value="1"/>
</dbReference>
<dbReference type="Gene3D" id="3.40.50.1820">
    <property type="entry name" value="alpha/beta hydrolase"/>
    <property type="match status" value="1"/>
</dbReference>
<dbReference type="GO" id="GO:0016787">
    <property type="term" value="F:hydrolase activity"/>
    <property type="evidence" value="ECO:0007669"/>
    <property type="project" value="UniProtKB-KW"/>
</dbReference>